<dbReference type="EMBL" id="JADILV010000041">
    <property type="protein sequence ID" value="MBO8483647.1"/>
    <property type="molecule type" value="Genomic_DNA"/>
</dbReference>
<reference evidence="1" key="1">
    <citation type="submission" date="2020-10" db="EMBL/GenBank/DDBJ databases">
        <authorList>
            <person name="Gilroy R."/>
        </authorList>
    </citation>
    <scope>NUCLEOTIDE SEQUENCE</scope>
    <source>
        <strain evidence="1">G3-8215</strain>
    </source>
</reference>
<accession>A0A940DRX8</accession>
<evidence type="ECO:0000313" key="1">
    <source>
        <dbReference type="EMBL" id="MBO8483647.1"/>
    </source>
</evidence>
<organism evidence="1 2">
    <name type="scientific">Candidatus Cryptobacteroides avicola</name>
    <dbReference type="NCBI Taxonomy" id="2840757"/>
    <lineage>
        <taxon>Bacteria</taxon>
        <taxon>Pseudomonadati</taxon>
        <taxon>Bacteroidota</taxon>
        <taxon>Bacteroidia</taxon>
        <taxon>Bacteroidales</taxon>
        <taxon>Candidatus Cryptobacteroides</taxon>
    </lineage>
</organism>
<gene>
    <name evidence="1" type="ORF">IAB75_05985</name>
</gene>
<comment type="caution">
    <text evidence="1">The sequence shown here is derived from an EMBL/GenBank/DDBJ whole genome shotgun (WGS) entry which is preliminary data.</text>
</comment>
<dbReference type="Proteomes" id="UP000725002">
    <property type="component" value="Unassembled WGS sequence"/>
</dbReference>
<evidence type="ECO:0000313" key="2">
    <source>
        <dbReference type="Proteomes" id="UP000725002"/>
    </source>
</evidence>
<proteinExistence type="predicted"/>
<protein>
    <submittedName>
        <fullName evidence="1">Uncharacterized protein</fullName>
    </submittedName>
</protein>
<name>A0A940DRX8_9BACT</name>
<dbReference type="AlphaFoldDB" id="A0A940DRX8"/>
<sequence>MKRIIVMVALLATIVLPSCDNESERTPRTELEALIQNLMRDYDGQVDMEAFLTDAQKGVWFISDYEFYLANGEIKGPLDGASLLSPMMLFPDGTCRYFICVMPAPMVYSDSWRWNVSTRHENTIEIFNSESENPIPSLLELWYYKDGVFIMKGKGAITSYTSNDTASVDYCLIVGHIATDTETVNQYLSYGPYNEEYPYYRDNDSRPDR</sequence>
<reference evidence="1" key="2">
    <citation type="journal article" date="2021" name="PeerJ">
        <title>Extensive microbial diversity within the chicken gut microbiome revealed by metagenomics and culture.</title>
        <authorList>
            <person name="Gilroy R."/>
            <person name="Ravi A."/>
            <person name="Getino M."/>
            <person name="Pursley I."/>
            <person name="Horton D.L."/>
            <person name="Alikhan N.F."/>
            <person name="Baker D."/>
            <person name="Gharbi K."/>
            <person name="Hall N."/>
            <person name="Watson M."/>
            <person name="Adriaenssens E.M."/>
            <person name="Foster-Nyarko E."/>
            <person name="Jarju S."/>
            <person name="Secka A."/>
            <person name="Antonio M."/>
            <person name="Oren A."/>
            <person name="Chaudhuri R.R."/>
            <person name="La Ragione R."/>
            <person name="Hildebrand F."/>
            <person name="Pallen M.J."/>
        </authorList>
    </citation>
    <scope>NUCLEOTIDE SEQUENCE</scope>
    <source>
        <strain evidence="1">G3-8215</strain>
    </source>
</reference>